<evidence type="ECO:0008006" key="2">
    <source>
        <dbReference type="Google" id="ProtNLM"/>
    </source>
</evidence>
<sequence>MYKMKKLYVSLIILLFILLTGCFQINTENPEKAFRYWTHIPLPNSEVEVLNGKYWQSGHLTLEYEAYLQLVASRDWCDELIRLNNLTMDTSEWYCPKDVPSWFFPPDTFIQYKSPHNPQFRFWMQQKGDTVYIYDLQL</sequence>
<organism evidence="1">
    <name type="scientific">uncultured Dysgonomonas sp</name>
    <dbReference type="NCBI Taxonomy" id="206096"/>
    <lineage>
        <taxon>Bacteria</taxon>
        <taxon>Pseudomonadati</taxon>
        <taxon>Bacteroidota</taxon>
        <taxon>Bacteroidia</taxon>
        <taxon>Bacteroidales</taxon>
        <taxon>Dysgonomonadaceae</taxon>
        <taxon>Dysgonomonas</taxon>
        <taxon>environmental samples</taxon>
    </lineage>
</organism>
<dbReference type="PROSITE" id="PS51257">
    <property type="entry name" value="PROKAR_LIPOPROTEIN"/>
    <property type="match status" value="1"/>
</dbReference>
<evidence type="ECO:0000313" key="1">
    <source>
        <dbReference type="EMBL" id="SBV91296.1"/>
    </source>
</evidence>
<accession>A0A212IVQ7</accession>
<reference evidence="1" key="1">
    <citation type="submission" date="2016-04" db="EMBL/GenBank/DDBJ databases">
        <authorList>
            <person name="Evans L.H."/>
            <person name="Alamgir A."/>
            <person name="Owens N."/>
            <person name="Weber N.D."/>
            <person name="Virtaneva K."/>
            <person name="Barbian K."/>
            <person name="Babar A."/>
            <person name="Rosenke K."/>
        </authorList>
    </citation>
    <scope>NUCLEOTIDE SEQUENCE</scope>
    <source>
        <strain evidence="1">86-1</strain>
    </source>
</reference>
<dbReference type="AlphaFoldDB" id="A0A212IVQ7"/>
<proteinExistence type="predicted"/>
<dbReference type="EMBL" id="FLUM01000001">
    <property type="protein sequence ID" value="SBV91296.1"/>
    <property type="molecule type" value="Genomic_DNA"/>
</dbReference>
<gene>
    <name evidence="1" type="ORF">KL86DYS1_10304</name>
</gene>
<name>A0A212IVQ7_9BACT</name>
<dbReference type="RefSeq" id="WP_296938178.1">
    <property type="nucleotide sequence ID" value="NZ_LT599032.1"/>
</dbReference>
<protein>
    <recommendedName>
        <fullName evidence="2">Lipoprotein</fullName>
    </recommendedName>
</protein>